<dbReference type="AlphaFoldDB" id="A0A4Z0W988"/>
<comment type="caution">
    <text evidence="2">The sequence shown here is derived from an EMBL/GenBank/DDBJ whole genome shotgun (WGS) entry which is preliminary data.</text>
</comment>
<feature type="transmembrane region" description="Helical" evidence="1">
    <location>
        <begin position="39"/>
        <end position="72"/>
    </location>
</feature>
<keyword evidence="1" id="KW-0472">Membrane</keyword>
<dbReference type="RefSeq" id="WP_135483415.1">
    <property type="nucleotide sequence ID" value="NZ_SRMF01000004.1"/>
</dbReference>
<sequence>MTLGLALLASNLLLRWPWFGSQVYPIAERLAKWRRTLPWLTFLLALLFTAAAWFSGGWWRVVLGGTLMLLLFSGQPLRREEGLEPPAQAERLARSLRRYFVPLPIIAFGGIWGIVVLWWLRFTPVPGRQTINRVLNLRLAQLAGLHYSLVRQSRASLQWSLAGAGKGGQSSLFSWCLQFLARTRDETTFASLWKTFVSLRWQWLAMAVLVRWWLGN</sequence>
<name>A0A4Z0W988_9GAMM</name>
<keyword evidence="1" id="KW-1133">Transmembrane helix</keyword>
<evidence type="ECO:0000313" key="2">
    <source>
        <dbReference type="EMBL" id="TGG92743.1"/>
    </source>
</evidence>
<protein>
    <submittedName>
        <fullName evidence="2">Uncharacterized protein</fullName>
    </submittedName>
</protein>
<proteinExistence type="predicted"/>
<organism evidence="2 3">
    <name type="scientific">Natronospirillum operosum</name>
    <dbReference type="NCBI Taxonomy" id="2759953"/>
    <lineage>
        <taxon>Bacteria</taxon>
        <taxon>Pseudomonadati</taxon>
        <taxon>Pseudomonadota</taxon>
        <taxon>Gammaproteobacteria</taxon>
        <taxon>Oceanospirillales</taxon>
        <taxon>Natronospirillaceae</taxon>
        <taxon>Natronospirillum</taxon>
    </lineage>
</organism>
<keyword evidence="1" id="KW-0812">Transmembrane</keyword>
<accession>A0A4Z0W988</accession>
<evidence type="ECO:0000313" key="3">
    <source>
        <dbReference type="Proteomes" id="UP000297475"/>
    </source>
</evidence>
<feature type="transmembrane region" description="Helical" evidence="1">
    <location>
        <begin position="99"/>
        <end position="120"/>
    </location>
</feature>
<evidence type="ECO:0000256" key="1">
    <source>
        <dbReference type="SAM" id="Phobius"/>
    </source>
</evidence>
<dbReference type="Proteomes" id="UP000297475">
    <property type="component" value="Unassembled WGS sequence"/>
</dbReference>
<dbReference type="EMBL" id="SRMF01000004">
    <property type="protein sequence ID" value="TGG92743.1"/>
    <property type="molecule type" value="Genomic_DNA"/>
</dbReference>
<reference evidence="2 3" key="1">
    <citation type="submission" date="2019-04" db="EMBL/GenBank/DDBJ databases">
        <title>Natronospirillum operosus gen. nov., sp. nov., a haloalkaliphilic satellite isolated from decaying biomass of laboratory culture of cyanobacterium Geitlerinema sp. and proposal of Natronospirillaceae fam. nov. and Saccharospirillaceae fam. nov.</title>
        <authorList>
            <person name="Kevbrin V."/>
            <person name="Boltyanskaya Y."/>
            <person name="Koziaeva V."/>
            <person name="Grouzdev D.S."/>
            <person name="Park M."/>
            <person name="Cho J."/>
        </authorList>
    </citation>
    <scope>NUCLEOTIDE SEQUENCE [LARGE SCALE GENOMIC DNA]</scope>
    <source>
        <strain evidence="2 3">G-116</strain>
    </source>
</reference>
<keyword evidence="3" id="KW-1185">Reference proteome</keyword>
<gene>
    <name evidence="2" type="ORF">E4656_11450</name>
</gene>